<dbReference type="Proteomes" id="UP000828390">
    <property type="component" value="Unassembled WGS sequence"/>
</dbReference>
<dbReference type="AlphaFoldDB" id="A0A9D4MW10"/>
<organism evidence="1 2">
    <name type="scientific">Dreissena polymorpha</name>
    <name type="common">Zebra mussel</name>
    <name type="synonym">Mytilus polymorpha</name>
    <dbReference type="NCBI Taxonomy" id="45954"/>
    <lineage>
        <taxon>Eukaryota</taxon>
        <taxon>Metazoa</taxon>
        <taxon>Spiralia</taxon>
        <taxon>Lophotrochozoa</taxon>
        <taxon>Mollusca</taxon>
        <taxon>Bivalvia</taxon>
        <taxon>Autobranchia</taxon>
        <taxon>Heteroconchia</taxon>
        <taxon>Euheterodonta</taxon>
        <taxon>Imparidentia</taxon>
        <taxon>Neoheterodontei</taxon>
        <taxon>Myida</taxon>
        <taxon>Dreissenoidea</taxon>
        <taxon>Dreissenidae</taxon>
        <taxon>Dreissena</taxon>
    </lineage>
</organism>
<reference evidence="1" key="2">
    <citation type="submission" date="2020-11" db="EMBL/GenBank/DDBJ databases">
        <authorList>
            <person name="McCartney M.A."/>
            <person name="Auch B."/>
            <person name="Kono T."/>
            <person name="Mallez S."/>
            <person name="Becker A."/>
            <person name="Gohl D.M."/>
            <person name="Silverstein K.A.T."/>
            <person name="Koren S."/>
            <person name="Bechman K.B."/>
            <person name="Herman A."/>
            <person name="Abrahante J.E."/>
            <person name="Garbe J."/>
        </authorList>
    </citation>
    <scope>NUCLEOTIDE SEQUENCE</scope>
    <source>
        <strain evidence="1">Duluth1</strain>
        <tissue evidence="1">Whole animal</tissue>
    </source>
</reference>
<dbReference type="EMBL" id="JAIWYP010000001">
    <property type="protein sequence ID" value="KAH3882941.1"/>
    <property type="molecule type" value="Genomic_DNA"/>
</dbReference>
<evidence type="ECO:0000313" key="1">
    <source>
        <dbReference type="EMBL" id="KAH3882941.1"/>
    </source>
</evidence>
<proteinExistence type="predicted"/>
<accession>A0A9D4MW10</accession>
<sequence length="63" mass="7215">MIALRSKSYLQQTELIRTRSIRTLMAECLIRLAHHLLVTSLMVITRDSTTQPTAATYVELIKI</sequence>
<comment type="caution">
    <text evidence="1">The sequence shown here is derived from an EMBL/GenBank/DDBJ whole genome shotgun (WGS) entry which is preliminary data.</text>
</comment>
<reference evidence="1" key="1">
    <citation type="journal article" date="2019" name="bioRxiv">
        <title>The Genome of the Zebra Mussel, Dreissena polymorpha: A Resource for Invasive Species Research.</title>
        <authorList>
            <person name="McCartney M.A."/>
            <person name="Auch B."/>
            <person name="Kono T."/>
            <person name="Mallez S."/>
            <person name="Zhang Y."/>
            <person name="Obille A."/>
            <person name="Becker A."/>
            <person name="Abrahante J.E."/>
            <person name="Garbe J."/>
            <person name="Badalamenti J.P."/>
            <person name="Herman A."/>
            <person name="Mangelson H."/>
            <person name="Liachko I."/>
            <person name="Sullivan S."/>
            <person name="Sone E.D."/>
            <person name="Koren S."/>
            <person name="Silverstein K.A.T."/>
            <person name="Beckman K.B."/>
            <person name="Gohl D.M."/>
        </authorList>
    </citation>
    <scope>NUCLEOTIDE SEQUENCE</scope>
    <source>
        <strain evidence="1">Duluth1</strain>
        <tissue evidence="1">Whole animal</tissue>
    </source>
</reference>
<keyword evidence="2" id="KW-1185">Reference proteome</keyword>
<name>A0A9D4MW10_DREPO</name>
<evidence type="ECO:0000313" key="2">
    <source>
        <dbReference type="Proteomes" id="UP000828390"/>
    </source>
</evidence>
<gene>
    <name evidence="1" type="ORF">DPMN_006888</name>
</gene>
<protein>
    <submittedName>
        <fullName evidence="1">Uncharacterized protein</fullName>
    </submittedName>
</protein>